<organism evidence="1 2">
    <name type="scientific">Desulfofundulus thermobenzoicus</name>
    <dbReference type="NCBI Taxonomy" id="29376"/>
    <lineage>
        <taxon>Bacteria</taxon>
        <taxon>Bacillati</taxon>
        <taxon>Bacillota</taxon>
        <taxon>Clostridia</taxon>
        <taxon>Eubacteriales</taxon>
        <taxon>Peptococcaceae</taxon>
        <taxon>Desulfofundulus</taxon>
    </lineage>
</organism>
<comment type="caution">
    <text evidence="1">The sequence shown here is derived from an EMBL/GenBank/DDBJ whole genome shotgun (WGS) entry which is preliminary data.</text>
</comment>
<dbReference type="EMBL" id="WHYR01000002">
    <property type="protein sequence ID" value="MQL50843.1"/>
    <property type="molecule type" value="Genomic_DNA"/>
</dbReference>
<name>A0A6N7IMF4_9FIRM</name>
<proteinExistence type="predicted"/>
<dbReference type="Pfam" id="PF10049">
    <property type="entry name" value="DUF2283"/>
    <property type="match status" value="1"/>
</dbReference>
<protein>
    <submittedName>
        <fullName evidence="1">DUF2283 domain-containing protein</fullName>
    </submittedName>
</protein>
<dbReference type="PANTHER" id="PTHR37029">
    <property type="entry name" value="SSR1768 PROTEIN"/>
    <property type="match status" value="1"/>
</dbReference>
<sequence length="67" mass="7398">MKATYDPHTDSLTIVFSNRPVAESDKDKPGIIIDYDEDGNPVGIEILDASERITEPAGIEFHLLQAK</sequence>
<dbReference type="PANTHER" id="PTHR37029:SF1">
    <property type="entry name" value="SSR1768 PROTEIN"/>
    <property type="match status" value="1"/>
</dbReference>
<evidence type="ECO:0000313" key="2">
    <source>
        <dbReference type="Proteomes" id="UP000441717"/>
    </source>
</evidence>
<keyword evidence="2" id="KW-1185">Reference proteome</keyword>
<dbReference type="RefSeq" id="WP_152944766.1">
    <property type="nucleotide sequence ID" value="NZ_WHYR01000002.1"/>
</dbReference>
<dbReference type="AlphaFoldDB" id="A0A6N7IMF4"/>
<dbReference type="OrthoDB" id="9799670at2"/>
<dbReference type="Proteomes" id="UP000441717">
    <property type="component" value="Unassembled WGS sequence"/>
</dbReference>
<gene>
    <name evidence="1" type="ORF">GFC01_00830</name>
</gene>
<reference evidence="1 2" key="1">
    <citation type="submission" date="2019-10" db="EMBL/GenBank/DDBJ databases">
        <title>Comparative genomics of sulfur disproportionating microorganisms.</title>
        <authorList>
            <person name="Ward L.M."/>
            <person name="Bertran E."/>
            <person name="Johnston D."/>
        </authorList>
    </citation>
    <scope>NUCLEOTIDE SEQUENCE [LARGE SCALE GENOMIC DNA]</scope>
    <source>
        <strain evidence="1 2">DSM 14055</strain>
    </source>
</reference>
<dbReference type="InterPro" id="IPR019270">
    <property type="entry name" value="DUF2283"/>
</dbReference>
<accession>A0A6N7IMF4</accession>
<evidence type="ECO:0000313" key="1">
    <source>
        <dbReference type="EMBL" id="MQL50843.1"/>
    </source>
</evidence>